<feature type="domain" description="YHYH" evidence="2">
    <location>
        <begin position="294"/>
        <end position="333"/>
    </location>
</feature>
<keyword evidence="4" id="KW-1185">Reference proteome</keyword>
<organism evidence="3 4">
    <name type="scientific">Thiothrix lacustris</name>
    <dbReference type="NCBI Taxonomy" id="525917"/>
    <lineage>
        <taxon>Bacteria</taxon>
        <taxon>Pseudomonadati</taxon>
        <taxon>Pseudomonadota</taxon>
        <taxon>Gammaproteobacteria</taxon>
        <taxon>Thiotrichales</taxon>
        <taxon>Thiotrichaceae</taxon>
        <taxon>Thiothrix</taxon>
    </lineage>
</organism>
<evidence type="ECO:0000259" key="2">
    <source>
        <dbReference type="Pfam" id="PF14240"/>
    </source>
</evidence>
<dbReference type="Pfam" id="PF14240">
    <property type="entry name" value="YHYH"/>
    <property type="match status" value="2"/>
</dbReference>
<dbReference type="RefSeq" id="WP_169735871.1">
    <property type="nucleotide sequence ID" value="NZ_CP133218.1"/>
</dbReference>
<feature type="compositionally biased region" description="Low complexity" evidence="1">
    <location>
        <begin position="11"/>
        <end position="29"/>
    </location>
</feature>
<dbReference type="InterPro" id="IPR025924">
    <property type="entry name" value="YHYH_dom"/>
</dbReference>
<dbReference type="EMBL" id="CP133218">
    <property type="protein sequence ID" value="WML91313.1"/>
    <property type="molecule type" value="Genomic_DNA"/>
</dbReference>
<sequence length="345" mass="35459">MSVVSGCNGGSSTTSSTVDSTDTTTTTTTSSTSTILDVSLFRSIVSSGTTTCTLSNGASTTCHKLVFNDNVIHNSNGDLVDDDAGPFCPSGYTMLDGGVGIYDGASGPGFQSLTQTLWDNMANDGYDLIDEVAGTVCIQDPRLGTTTGENCTAACLEASANDALTVTYLIPVTPQNTTSPTAIGSVQPVGLSLDGIPFAGTPPSVVTGPTGMAAAVGGNIPSLDYCGGHHDPAGYYHWHLIPEAADKVHQAHGTDNLANCGNKITQSSTALTGYAKDGYPIYSYADMLNGVATTPTDLDGCNGHTSVTAEFPDGIYHYHASLDAPNMPTCVKGAFVDQRSSPIIK</sequence>
<feature type="domain" description="YHYH" evidence="2">
    <location>
        <begin position="168"/>
        <end position="285"/>
    </location>
</feature>
<gene>
    <name evidence="3" type="ORF">RCF98_02920</name>
</gene>
<proteinExistence type="predicted"/>
<dbReference type="Proteomes" id="UP001236657">
    <property type="component" value="Chromosome"/>
</dbReference>
<evidence type="ECO:0000313" key="4">
    <source>
        <dbReference type="Proteomes" id="UP001236657"/>
    </source>
</evidence>
<feature type="region of interest" description="Disordered" evidence="1">
    <location>
        <begin position="1"/>
        <end position="29"/>
    </location>
</feature>
<accession>A0ABY9MRN4</accession>
<reference evidence="3 4" key="1">
    <citation type="submission" date="2023-08" db="EMBL/GenBank/DDBJ databases">
        <title>New molecular markers tilS and rpoB for phylogenetic and monitoring studies of the genus Thiothrix biodiversity.</title>
        <authorList>
            <person name="Ravin N.V."/>
            <person name="Smolyakov D."/>
            <person name="Markov N.D."/>
            <person name="Beletsky A.V."/>
            <person name="Mardanov A.V."/>
            <person name="Rudenko T.S."/>
            <person name="Grabovich M.Y."/>
        </authorList>
    </citation>
    <scope>NUCLEOTIDE SEQUENCE [LARGE SCALE GENOMIC DNA]</scope>
    <source>
        <strain evidence="3 4">MK1</strain>
    </source>
</reference>
<protein>
    <submittedName>
        <fullName evidence="3">YHYH protein</fullName>
    </submittedName>
</protein>
<evidence type="ECO:0000313" key="3">
    <source>
        <dbReference type="EMBL" id="WML91313.1"/>
    </source>
</evidence>
<evidence type="ECO:0000256" key="1">
    <source>
        <dbReference type="SAM" id="MobiDB-lite"/>
    </source>
</evidence>
<name>A0ABY9MRN4_9GAMM</name>